<feature type="region of interest" description="Disordered" evidence="10">
    <location>
        <begin position="1"/>
        <end position="42"/>
    </location>
</feature>
<evidence type="ECO:0000256" key="2">
    <source>
        <dbReference type="ARBA" id="ARBA00004236"/>
    </source>
</evidence>
<dbReference type="GeneID" id="9644737"/>
<dbReference type="InterPro" id="IPR038665">
    <property type="entry name" value="Voltage-dep_anion_channel_sf"/>
</dbReference>
<dbReference type="AlphaFoldDB" id="A0A1I9WAA4"/>
<dbReference type="KEGG" id="smo:SELMODRAFT_43399"/>
<feature type="compositionally biased region" description="Low complexity" evidence="10">
    <location>
        <begin position="82"/>
        <end position="101"/>
    </location>
</feature>
<feature type="region of interest" description="Disordered" evidence="10">
    <location>
        <begin position="130"/>
        <end position="170"/>
    </location>
</feature>
<keyword evidence="6 11" id="KW-0812">Transmembrane</keyword>
<feature type="transmembrane region" description="Helical" evidence="11">
    <location>
        <begin position="313"/>
        <end position="331"/>
    </location>
</feature>
<feature type="transmembrane region" description="Helical" evidence="11">
    <location>
        <begin position="462"/>
        <end position="481"/>
    </location>
</feature>
<feature type="transmembrane region" description="Helical" evidence="11">
    <location>
        <begin position="376"/>
        <end position="395"/>
    </location>
</feature>
<keyword evidence="7 11" id="KW-1133">Transmembrane helix</keyword>
<dbReference type="InterPro" id="IPR004695">
    <property type="entry name" value="SLAC1/Mae1/Ssu1/TehA"/>
</dbReference>
<feature type="transmembrane region" description="Helical" evidence="11">
    <location>
        <begin position="248"/>
        <end position="267"/>
    </location>
</feature>
<evidence type="ECO:0000313" key="12">
    <source>
        <dbReference type="EMBL" id="APA28903.1"/>
    </source>
</evidence>
<keyword evidence="5" id="KW-1003">Cell membrane</keyword>
<gene>
    <name evidence="12" type="primary">SLAC1a</name>
</gene>
<feature type="transmembrane region" description="Helical" evidence="11">
    <location>
        <begin position="432"/>
        <end position="450"/>
    </location>
</feature>
<evidence type="ECO:0000256" key="10">
    <source>
        <dbReference type="SAM" id="MobiDB-lite"/>
    </source>
</evidence>
<sequence>MGEDEDVEMGKRSSAASSTDLEQAMPATTAVSMDVGISERPKNSPAWMAAMGAGHLNRLLVSNPSSPKSRFAPKDPADQKRSSFNSSASGSKPSSPKTPSSTQDIHRKDSEKYVLFRTRSSKIEKQLSRLREEEIQQQQQQQQQQHHHDPGDHPEQQQQSSKPIHHEDHSAQVPAGRYFDALQGPELEQLKESEEALLPLDQRWPFLLRFPISSFGVALGLGSQSILWKNLSTVPAMRFLHAPEIINTVLWFLAAIALAGIFTTYLFKAIFYLEAVRREYYHPVRANFFFAPWIAAMFLALGIPPSAGVTLHPWIWCCLMAPILALELKIYGQWLSGGQRRLSKVANPCTHLSVVGNFVGALLGATVGWIDGGIFFWAIGLAHYLVLFVTLYQRLPTNEALPKELHPVFFLFIAAPSAASLAWEKITGDFGIVSRIAFFIALFLFSSLVVRINFFRGFRFSLAWWAYTFPMTAISIASIHYCQEVSTPVTQALATILSSVSSATVALLFVATMCHWLVWKTLFPNDLAIAITNRRRKRKRHSHGSEEDFSTSSGNGSSKSRDATSSRTDWSWAILPSVEMSTSSCFGTKTKVID</sequence>
<protein>
    <submittedName>
        <fullName evidence="12">SLOW ANION CHANNEL-ASSOCIATED 1a variant 1</fullName>
    </submittedName>
</protein>
<evidence type="ECO:0000256" key="6">
    <source>
        <dbReference type="ARBA" id="ARBA00022692"/>
    </source>
</evidence>
<dbReference type="OrthoDB" id="1099at2759"/>
<dbReference type="EMBL" id="KU556808">
    <property type="protein sequence ID" value="APA28903.1"/>
    <property type="molecule type" value="mRNA"/>
</dbReference>
<reference evidence="12" key="1">
    <citation type="journal article" date="2016" name="Proc. Natl. Acad. Sci. U.S.A.">
        <title>Abscisic acid controlled sex before transpiration in vascular plants.</title>
        <authorList>
            <person name="McAdam S.A."/>
            <person name="Brodribb T.J."/>
            <person name="Banks J.A."/>
            <person name="Hedrich R."/>
            <person name="Atallah N.M."/>
            <person name="Cai C."/>
            <person name="Geringer M.A."/>
            <person name="Lind C."/>
            <person name="Nichols D.S."/>
            <person name="Stachowski K."/>
            <person name="Geiger D."/>
            <person name="Sussmilch F.C."/>
        </authorList>
    </citation>
    <scope>NUCLEOTIDE SEQUENCE</scope>
</reference>
<feature type="region of interest" description="Disordered" evidence="10">
    <location>
        <begin position="538"/>
        <end position="564"/>
    </location>
</feature>
<feature type="compositionally biased region" description="Basic and acidic residues" evidence="10">
    <location>
        <begin position="146"/>
        <end position="155"/>
    </location>
</feature>
<organism evidence="12">
    <name type="scientific">Selaginella moellendorffii</name>
    <name type="common">Spikemoss</name>
    <dbReference type="NCBI Taxonomy" id="88036"/>
    <lineage>
        <taxon>Eukaryota</taxon>
        <taxon>Viridiplantae</taxon>
        <taxon>Streptophyta</taxon>
        <taxon>Embryophyta</taxon>
        <taxon>Tracheophyta</taxon>
        <taxon>Lycopodiopsida</taxon>
        <taxon>Selaginellales</taxon>
        <taxon>Selaginellaceae</taxon>
        <taxon>Selaginella</taxon>
    </lineage>
</organism>
<feature type="transmembrane region" description="Helical" evidence="11">
    <location>
        <begin position="493"/>
        <end position="518"/>
    </location>
</feature>
<dbReference type="GO" id="GO:0012505">
    <property type="term" value="C:endomembrane system"/>
    <property type="evidence" value="ECO:0007669"/>
    <property type="project" value="UniProtKB-SubCell"/>
</dbReference>
<dbReference type="PANTHER" id="PTHR31269:SF2">
    <property type="entry name" value="S-TYPE ANION CHANNEL SLAH3"/>
    <property type="match status" value="1"/>
</dbReference>
<dbReference type="GO" id="GO:0006873">
    <property type="term" value="P:intracellular monoatomic ion homeostasis"/>
    <property type="evidence" value="ECO:0007669"/>
    <property type="project" value="InterPro"/>
</dbReference>
<feature type="transmembrane region" description="Helical" evidence="11">
    <location>
        <begin position="407"/>
        <end position="426"/>
    </location>
</feature>
<dbReference type="GO" id="GO:0005886">
    <property type="term" value="C:plasma membrane"/>
    <property type="evidence" value="ECO:0007669"/>
    <property type="project" value="UniProtKB-SubCell"/>
</dbReference>
<feature type="compositionally biased region" description="Basic and acidic residues" evidence="10">
    <location>
        <begin position="72"/>
        <end position="81"/>
    </location>
</feature>
<dbReference type="CDD" id="cd09323">
    <property type="entry name" value="TDT_SLAC1_like"/>
    <property type="match status" value="1"/>
</dbReference>
<evidence type="ECO:0000256" key="9">
    <source>
        <dbReference type="ARBA" id="ARBA00023136"/>
    </source>
</evidence>
<evidence type="ECO:0000256" key="11">
    <source>
        <dbReference type="SAM" id="Phobius"/>
    </source>
</evidence>
<keyword evidence="8" id="KW-0406">Ion transport</keyword>
<dbReference type="GO" id="GO:0008308">
    <property type="term" value="F:voltage-gated monoatomic anion channel activity"/>
    <property type="evidence" value="ECO:0007669"/>
    <property type="project" value="InterPro"/>
</dbReference>
<feature type="compositionally biased region" description="Basic and acidic residues" evidence="10">
    <location>
        <begin position="104"/>
        <end position="114"/>
    </location>
</feature>
<comment type="subcellular location">
    <subcellularLocation>
        <location evidence="2">Cell membrane</location>
    </subcellularLocation>
    <subcellularLocation>
        <location evidence="1">Endomembrane system</location>
        <topology evidence="1">Multi-pass membrane protein</topology>
    </subcellularLocation>
</comment>
<keyword evidence="4" id="KW-0813">Transport</keyword>
<accession>A0A1I9WAA4</accession>
<evidence type="ECO:0000256" key="8">
    <source>
        <dbReference type="ARBA" id="ARBA00023065"/>
    </source>
</evidence>
<dbReference type="InterPro" id="IPR030183">
    <property type="entry name" value="SLAC/SLAH"/>
</dbReference>
<evidence type="ECO:0000256" key="5">
    <source>
        <dbReference type="ARBA" id="ARBA00022475"/>
    </source>
</evidence>
<evidence type="ECO:0000256" key="3">
    <source>
        <dbReference type="ARBA" id="ARBA00007808"/>
    </source>
</evidence>
<feature type="transmembrane region" description="Helical" evidence="11">
    <location>
        <begin position="288"/>
        <end position="307"/>
    </location>
</feature>
<dbReference type="PANTHER" id="PTHR31269">
    <property type="entry name" value="S-TYPE ANION CHANNEL SLAH3"/>
    <property type="match status" value="1"/>
</dbReference>
<evidence type="ECO:0000256" key="1">
    <source>
        <dbReference type="ARBA" id="ARBA00004127"/>
    </source>
</evidence>
<comment type="similarity">
    <text evidence="3">Belongs to the SLAC1 S-type anion channel family.</text>
</comment>
<dbReference type="Gene3D" id="1.50.10.150">
    <property type="entry name" value="Voltage-dependent anion channel"/>
    <property type="match status" value="1"/>
</dbReference>
<keyword evidence="9 11" id="KW-0472">Membrane</keyword>
<proteinExistence type="evidence at transcript level"/>
<feature type="transmembrane region" description="Helical" evidence="11">
    <location>
        <begin position="352"/>
        <end position="370"/>
    </location>
</feature>
<dbReference type="Pfam" id="PF03595">
    <property type="entry name" value="SLAC1"/>
    <property type="match status" value="1"/>
</dbReference>
<name>A0A1I9WAA4_SELML</name>
<evidence type="ECO:0000256" key="4">
    <source>
        <dbReference type="ARBA" id="ARBA00022448"/>
    </source>
</evidence>
<evidence type="ECO:0000256" key="7">
    <source>
        <dbReference type="ARBA" id="ARBA00022989"/>
    </source>
</evidence>
<feature type="region of interest" description="Disordered" evidence="10">
    <location>
        <begin position="59"/>
        <end position="117"/>
    </location>
</feature>